<name>A0A154P8F3_DUFNO</name>
<reference evidence="1 2" key="1">
    <citation type="submission" date="2015-07" db="EMBL/GenBank/DDBJ databases">
        <title>The genome of Dufourea novaeangliae.</title>
        <authorList>
            <person name="Pan H."/>
            <person name="Kapheim K."/>
        </authorList>
    </citation>
    <scope>NUCLEOTIDE SEQUENCE [LARGE SCALE GENOMIC DNA]</scope>
    <source>
        <strain evidence="1">0120121106</strain>
        <tissue evidence="1">Whole body</tissue>
    </source>
</reference>
<proteinExistence type="predicted"/>
<accession>A0A154P8F3</accession>
<protein>
    <submittedName>
        <fullName evidence="1">Uncharacterized protein</fullName>
    </submittedName>
</protein>
<sequence>MTVPLTGLIVGTVFTKVPPHPHWRSRFKRQVNPLEGVGVLRYRRLRLIHGSQRGSSLPSEVSWLFLACPSRTAPMMHYLYTTAHIV</sequence>
<keyword evidence="2" id="KW-1185">Reference proteome</keyword>
<dbReference type="Proteomes" id="UP000076502">
    <property type="component" value="Unassembled WGS sequence"/>
</dbReference>
<evidence type="ECO:0000313" key="1">
    <source>
        <dbReference type="EMBL" id="KZC08133.1"/>
    </source>
</evidence>
<gene>
    <name evidence="1" type="ORF">WN55_10004</name>
</gene>
<dbReference type="AlphaFoldDB" id="A0A154P8F3"/>
<organism evidence="1 2">
    <name type="scientific">Dufourea novaeangliae</name>
    <name type="common">Sweat bee</name>
    <dbReference type="NCBI Taxonomy" id="178035"/>
    <lineage>
        <taxon>Eukaryota</taxon>
        <taxon>Metazoa</taxon>
        <taxon>Ecdysozoa</taxon>
        <taxon>Arthropoda</taxon>
        <taxon>Hexapoda</taxon>
        <taxon>Insecta</taxon>
        <taxon>Pterygota</taxon>
        <taxon>Neoptera</taxon>
        <taxon>Endopterygota</taxon>
        <taxon>Hymenoptera</taxon>
        <taxon>Apocrita</taxon>
        <taxon>Aculeata</taxon>
        <taxon>Apoidea</taxon>
        <taxon>Anthophila</taxon>
        <taxon>Halictidae</taxon>
        <taxon>Rophitinae</taxon>
        <taxon>Dufourea</taxon>
    </lineage>
</organism>
<dbReference type="EMBL" id="KQ434844">
    <property type="protein sequence ID" value="KZC08133.1"/>
    <property type="molecule type" value="Genomic_DNA"/>
</dbReference>
<evidence type="ECO:0000313" key="2">
    <source>
        <dbReference type="Proteomes" id="UP000076502"/>
    </source>
</evidence>